<sequence>MYFWSDAFQRDFAETHRMASSLVFVDNYSVVRMSSIVDTISKQKYKIALTKSNHFLLKQRGNVTSVSLSYLELQTYVSTFLRFDTTGFCKQRMPKILRTHLLVNVLTMHLTA</sequence>
<reference evidence="1" key="1">
    <citation type="submission" date="2020-08" db="EMBL/GenBank/DDBJ databases">
        <title>Multicomponent nature underlies the extraordinary mechanical properties of spider dragline silk.</title>
        <authorList>
            <person name="Kono N."/>
            <person name="Nakamura H."/>
            <person name="Mori M."/>
            <person name="Yoshida Y."/>
            <person name="Ohtoshi R."/>
            <person name="Malay A.D."/>
            <person name="Moran D.A.P."/>
            <person name="Tomita M."/>
            <person name="Numata K."/>
            <person name="Arakawa K."/>
        </authorList>
    </citation>
    <scope>NUCLEOTIDE SEQUENCE</scope>
</reference>
<dbReference type="EMBL" id="BMAV01026451">
    <property type="protein sequence ID" value="GFS50473.1"/>
    <property type="molecule type" value="Genomic_DNA"/>
</dbReference>
<proteinExistence type="predicted"/>
<dbReference type="AlphaFoldDB" id="A0A8X6M7T9"/>
<organism evidence="1 3">
    <name type="scientific">Trichonephila inaurata madagascariensis</name>
    <dbReference type="NCBI Taxonomy" id="2747483"/>
    <lineage>
        <taxon>Eukaryota</taxon>
        <taxon>Metazoa</taxon>
        <taxon>Ecdysozoa</taxon>
        <taxon>Arthropoda</taxon>
        <taxon>Chelicerata</taxon>
        <taxon>Arachnida</taxon>
        <taxon>Araneae</taxon>
        <taxon>Araneomorphae</taxon>
        <taxon>Entelegynae</taxon>
        <taxon>Araneoidea</taxon>
        <taxon>Nephilidae</taxon>
        <taxon>Trichonephila</taxon>
        <taxon>Trichonephila inaurata</taxon>
    </lineage>
</organism>
<keyword evidence="3" id="KW-1185">Reference proteome</keyword>
<gene>
    <name evidence="2" type="ORF">TNIN_141741</name>
    <name evidence="1" type="ORF">TNIN_26411</name>
</gene>
<dbReference type="EMBL" id="BMAV01024389">
    <property type="protein sequence ID" value="GFS32823.1"/>
    <property type="molecule type" value="Genomic_DNA"/>
</dbReference>
<name>A0A8X6M7T9_9ARAC</name>
<evidence type="ECO:0000313" key="2">
    <source>
        <dbReference type="EMBL" id="GFS50473.1"/>
    </source>
</evidence>
<comment type="caution">
    <text evidence="1">The sequence shown here is derived from an EMBL/GenBank/DDBJ whole genome shotgun (WGS) entry which is preliminary data.</text>
</comment>
<accession>A0A8X6M7T9</accession>
<dbReference type="Proteomes" id="UP000886998">
    <property type="component" value="Unassembled WGS sequence"/>
</dbReference>
<evidence type="ECO:0000313" key="3">
    <source>
        <dbReference type="Proteomes" id="UP000886998"/>
    </source>
</evidence>
<evidence type="ECO:0000313" key="1">
    <source>
        <dbReference type="EMBL" id="GFS32823.1"/>
    </source>
</evidence>
<protein>
    <submittedName>
        <fullName evidence="1">Uncharacterized protein</fullName>
    </submittedName>
</protein>